<keyword evidence="5" id="KW-0812">Transmembrane</keyword>
<feature type="transmembrane region" description="Helical" evidence="5">
    <location>
        <begin position="121"/>
        <end position="140"/>
    </location>
</feature>
<evidence type="ECO:0000313" key="8">
    <source>
        <dbReference type="Proteomes" id="UP000276215"/>
    </source>
</evidence>
<dbReference type="GO" id="GO:0016787">
    <property type="term" value="F:hydrolase activity"/>
    <property type="evidence" value="ECO:0007669"/>
    <property type="project" value="UniProtKB-KW"/>
</dbReference>
<dbReference type="EMBL" id="ML120372">
    <property type="protein sequence ID" value="RPB01630.1"/>
    <property type="molecule type" value="Genomic_DNA"/>
</dbReference>
<evidence type="ECO:0000256" key="5">
    <source>
        <dbReference type="SAM" id="Phobius"/>
    </source>
</evidence>
<dbReference type="GO" id="GO:0005524">
    <property type="term" value="F:ATP binding"/>
    <property type="evidence" value="ECO:0007669"/>
    <property type="project" value="UniProtKB-KW"/>
</dbReference>
<keyword evidence="8" id="KW-1185">Reference proteome</keyword>
<keyword evidence="5" id="KW-0472">Membrane</keyword>
<dbReference type="Gene3D" id="3.40.50.300">
    <property type="entry name" value="P-loop containing nucleotide triphosphate hydrolases"/>
    <property type="match status" value="1"/>
</dbReference>
<accession>A0A3N4JTI3</accession>
<dbReference type="InterPro" id="IPR014016">
    <property type="entry name" value="UvrD-like_ATP-bd"/>
</dbReference>
<keyword evidence="3" id="KW-0347">Helicase</keyword>
<gene>
    <name evidence="7" type="ORF">L873DRAFT_637612</name>
</gene>
<keyword evidence="2" id="KW-0378">Hydrolase</keyword>
<keyword evidence="5" id="KW-1133">Transmembrane helix</keyword>
<evidence type="ECO:0000313" key="7">
    <source>
        <dbReference type="EMBL" id="RPB01630.1"/>
    </source>
</evidence>
<feature type="domain" description="UvrD-like helicase ATP-binding" evidence="6">
    <location>
        <begin position="33"/>
        <end position="116"/>
    </location>
</feature>
<dbReference type="InterPro" id="IPR027417">
    <property type="entry name" value="P-loop_NTPase"/>
</dbReference>
<dbReference type="Pfam" id="PF00580">
    <property type="entry name" value="UvrD-helicase"/>
    <property type="match status" value="1"/>
</dbReference>
<name>A0A3N4JTI3_9PEZI</name>
<dbReference type="GO" id="GO:0004386">
    <property type="term" value="F:helicase activity"/>
    <property type="evidence" value="ECO:0007669"/>
    <property type="project" value="UniProtKB-KW"/>
</dbReference>
<dbReference type="AlphaFoldDB" id="A0A3N4JTI3"/>
<proteinExistence type="predicted"/>
<dbReference type="STRING" id="1336337.A0A3N4JTI3"/>
<evidence type="ECO:0000256" key="4">
    <source>
        <dbReference type="ARBA" id="ARBA00022840"/>
    </source>
</evidence>
<dbReference type="OrthoDB" id="3156807at2759"/>
<organism evidence="7 8">
    <name type="scientific">Choiromyces venosus 120613-1</name>
    <dbReference type="NCBI Taxonomy" id="1336337"/>
    <lineage>
        <taxon>Eukaryota</taxon>
        <taxon>Fungi</taxon>
        <taxon>Dikarya</taxon>
        <taxon>Ascomycota</taxon>
        <taxon>Pezizomycotina</taxon>
        <taxon>Pezizomycetes</taxon>
        <taxon>Pezizales</taxon>
        <taxon>Tuberaceae</taxon>
        <taxon>Choiromyces</taxon>
    </lineage>
</organism>
<evidence type="ECO:0000256" key="2">
    <source>
        <dbReference type="ARBA" id="ARBA00022801"/>
    </source>
</evidence>
<evidence type="ECO:0000256" key="1">
    <source>
        <dbReference type="ARBA" id="ARBA00022741"/>
    </source>
</evidence>
<dbReference type="SUPFAM" id="SSF52540">
    <property type="entry name" value="P-loop containing nucleoside triphosphate hydrolases"/>
    <property type="match status" value="1"/>
</dbReference>
<protein>
    <recommendedName>
        <fullName evidence="6">UvrD-like helicase ATP-binding domain-containing protein</fullName>
    </recommendedName>
</protein>
<keyword evidence="1" id="KW-0547">Nucleotide-binding</keyword>
<keyword evidence="4" id="KW-0067">ATP-binding</keyword>
<sequence length="142" mass="16777">MGVIKGSISLATNFEPLSRKEYLEKRWRVAPNFATERERDAVFDIYEWYERAKKKRGDIDQADRMIKVMKAFETFKSSDTKEDRNFEKKIRRVLDEIYVDEVQDQRASEIGMLLRLVGCPWGIHFGIIFPIFYPLLLVLASH</sequence>
<dbReference type="InterPro" id="IPR013986">
    <property type="entry name" value="DExx_box_DNA_helicase_dom_sf"/>
</dbReference>
<dbReference type="Proteomes" id="UP000276215">
    <property type="component" value="Unassembled WGS sequence"/>
</dbReference>
<dbReference type="Gene3D" id="1.10.10.160">
    <property type="match status" value="1"/>
</dbReference>
<evidence type="ECO:0000256" key="3">
    <source>
        <dbReference type="ARBA" id="ARBA00022806"/>
    </source>
</evidence>
<evidence type="ECO:0000259" key="6">
    <source>
        <dbReference type="Pfam" id="PF00580"/>
    </source>
</evidence>
<reference evidence="7 8" key="1">
    <citation type="journal article" date="2018" name="Nat. Ecol. Evol.">
        <title>Pezizomycetes genomes reveal the molecular basis of ectomycorrhizal truffle lifestyle.</title>
        <authorList>
            <person name="Murat C."/>
            <person name="Payen T."/>
            <person name="Noel B."/>
            <person name="Kuo A."/>
            <person name="Morin E."/>
            <person name="Chen J."/>
            <person name="Kohler A."/>
            <person name="Krizsan K."/>
            <person name="Balestrini R."/>
            <person name="Da Silva C."/>
            <person name="Montanini B."/>
            <person name="Hainaut M."/>
            <person name="Levati E."/>
            <person name="Barry K.W."/>
            <person name="Belfiori B."/>
            <person name="Cichocki N."/>
            <person name="Clum A."/>
            <person name="Dockter R.B."/>
            <person name="Fauchery L."/>
            <person name="Guy J."/>
            <person name="Iotti M."/>
            <person name="Le Tacon F."/>
            <person name="Lindquist E.A."/>
            <person name="Lipzen A."/>
            <person name="Malagnac F."/>
            <person name="Mello A."/>
            <person name="Molinier V."/>
            <person name="Miyauchi S."/>
            <person name="Poulain J."/>
            <person name="Riccioni C."/>
            <person name="Rubini A."/>
            <person name="Sitrit Y."/>
            <person name="Splivallo R."/>
            <person name="Traeger S."/>
            <person name="Wang M."/>
            <person name="Zifcakova L."/>
            <person name="Wipf D."/>
            <person name="Zambonelli A."/>
            <person name="Paolocci F."/>
            <person name="Nowrousian M."/>
            <person name="Ottonello S."/>
            <person name="Baldrian P."/>
            <person name="Spatafora J.W."/>
            <person name="Henrissat B."/>
            <person name="Nagy L.G."/>
            <person name="Aury J.M."/>
            <person name="Wincker P."/>
            <person name="Grigoriev I.V."/>
            <person name="Bonfante P."/>
            <person name="Martin F.M."/>
        </authorList>
    </citation>
    <scope>NUCLEOTIDE SEQUENCE [LARGE SCALE GENOMIC DNA]</scope>
    <source>
        <strain evidence="7 8">120613-1</strain>
    </source>
</reference>